<reference evidence="2 3" key="1">
    <citation type="submission" date="2021-07" db="EMBL/GenBank/DDBJ databases">
        <authorList>
            <person name="Palmer J.M."/>
        </authorList>
    </citation>
    <scope>NUCLEOTIDE SEQUENCE [LARGE SCALE GENOMIC DNA]</scope>
    <source>
        <strain evidence="2 3">AT_MEX2019</strain>
        <tissue evidence="2">Muscle</tissue>
    </source>
</reference>
<sequence>MHCSPRVTNCSFHNKLQARLPLGGTYEAACDWFCTEITTQEFWTKKGGNEGETKVGKRELKNPPFDPWD</sequence>
<accession>A0ABU7AKP2</accession>
<evidence type="ECO:0000256" key="1">
    <source>
        <dbReference type="SAM" id="MobiDB-lite"/>
    </source>
</evidence>
<proteinExistence type="predicted"/>
<keyword evidence="3" id="KW-1185">Reference proteome</keyword>
<protein>
    <submittedName>
        <fullName evidence="2">Uncharacterized protein</fullName>
    </submittedName>
</protein>
<dbReference type="Proteomes" id="UP001345963">
    <property type="component" value="Unassembled WGS sequence"/>
</dbReference>
<evidence type="ECO:0000313" key="3">
    <source>
        <dbReference type="Proteomes" id="UP001345963"/>
    </source>
</evidence>
<gene>
    <name evidence="2" type="ORF">ATANTOWER_029337</name>
</gene>
<name>A0ABU7AKP2_9TELE</name>
<feature type="compositionally biased region" description="Basic and acidic residues" evidence="1">
    <location>
        <begin position="46"/>
        <end position="61"/>
    </location>
</feature>
<evidence type="ECO:0000313" key="2">
    <source>
        <dbReference type="EMBL" id="MED6238766.1"/>
    </source>
</evidence>
<organism evidence="2 3">
    <name type="scientific">Ataeniobius toweri</name>
    <dbReference type="NCBI Taxonomy" id="208326"/>
    <lineage>
        <taxon>Eukaryota</taxon>
        <taxon>Metazoa</taxon>
        <taxon>Chordata</taxon>
        <taxon>Craniata</taxon>
        <taxon>Vertebrata</taxon>
        <taxon>Euteleostomi</taxon>
        <taxon>Actinopterygii</taxon>
        <taxon>Neopterygii</taxon>
        <taxon>Teleostei</taxon>
        <taxon>Neoteleostei</taxon>
        <taxon>Acanthomorphata</taxon>
        <taxon>Ovalentaria</taxon>
        <taxon>Atherinomorphae</taxon>
        <taxon>Cyprinodontiformes</taxon>
        <taxon>Goodeidae</taxon>
        <taxon>Ataeniobius</taxon>
    </lineage>
</organism>
<dbReference type="EMBL" id="JAHUTI010020427">
    <property type="protein sequence ID" value="MED6238766.1"/>
    <property type="molecule type" value="Genomic_DNA"/>
</dbReference>
<comment type="caution">
    <text evidence="2">The sequence shown here is derived from an EMBL/GenBank/DDBJ whole genome shotgun (WGS) entry which is preliminary data.</text>
</comment>
<feature type="region of interest" description="Disordered" evidence="1">
    <location>
        <begin position="46"/>
        <end position="69"/>
    </location>
</feature>